<dbReference type="Gene3D" id="2.170.260.10">
    <property type="entry name" value="paz domain"/>
    <property type="match status" value="1"/>
</dbReference>
<dbReference type="Pfam" id="PF08699">
    <property type="entry name" value="ArgoL1"/>
    <property type="match status" value="1"/>
</dbReference>
<feature type="compositionally biased region" description="Polar residues" evidence="1">
    <location>
        <begin position="96"/>
        <end position="134"/>
    </location>
</feature>
<dbReference type="InterPro" id="IPR036397">
    <property type="entry name" value="RNaseH_sf"/>
</dbReference>
<sequence length="1064" mass="118491">MSSEGRECSKCPNAPENTQHKTHSCEKKWPFWEDQVCDICFSPAHSCSLCPTKTDGQIICDICGHLHSKRVCPFKAAPDPKQYTREKYEAFMRQNPPRNNPQTVPSTSSAGPSQSAPSTATSVPQVQTHSTQAQPLPPGSVELVANFVPPAKTAEEVEEENRASGFQKLVHRQATAVEDRGADLFAPVQANYFKVTFNSDLDLRRYRIHLDKINLKDVVKRELRRTLIKELLLQNPPSGIWVSDYSEYIVSVGKLYPDLTDVPGATVEVLHHRPGQEQTWVPMRSFIIYEGPFQRSALDTHLSSGNSSFVPDADLRMLNIISWFRINGYNPQNGPIFDGFRVGNRFYPSVGGVIPFYTVPLKGTPVFLIRTGFYTSMRPAIGSVLLNVNTVTSAFFPPEVLSTWIRLRWEQEIPPVNEQNDLIGLRVTFSGDGANPKTRVIRDVHNLNVDQVTFTPTDANGAPGQITSVYNHMRNKYHLLRFIPSTCCLNMGTVTDPKWYPADNLRIVAGQIFKKQLSENLGSQMIKIAQNEPENNKRLILRGALLSLGIPATTGSFSQFGLSINHEFEEVVPRYLRQPTLVFKGGSQFNISTQEKNKSSWMLKNNNRIFQFAGTGNSISSLNIILLNTGNNVSQDQVRKFAQDLSRKIGDYGVTFAGRENISNATFSRNRVSFCTRLNAALAILSSNNGGRNPRLLLVVVPDKDIRTYANIKWWGDCVAGIPTICITRGVLTKGKKVNHRFQSDIGVISNISLKINFKLGGISHFLNDGASQRIFWAGAKADTMIVGADVSHAGKGRDATCPSMAGVVATCDQLCSKYFASARLQENNTESIADLADMIGERLDKYGRVNNSLPEHILFYRDGVSESQYGMVVNDEIPLIKAGCRAAGARGGKGDNWCPKITLIVVGKRHHTRFFPKLAKNDDFNNNLPSGLVIDSGVVTPNHFSFYLQSHDSALGTARSAHYIVIINESDYTPESIQETTNTICFTGSRAFKALSVCTPAKYADILCDRMRCYMKPALDNDFAATSPNDLNFYRSNVNIWNTLGQNRTNPWHRDLNDLMFYL</sequence>
<feature type="region of interest" description="Disordered" evidence="1">
    <location>
        <begin position="1"/>
        <end position="21"/>
    </location>
</feature>
<proteinExistence type="predicted"/>
<dbReference type="InterPro" id="IPR036085">
    <property type="entry name" value="PAZ_dom_sf"/>
</dbReference>
<feature type="domain" description="Piwi" evidence="2">
    <location>
        <begin position="696"/>
        <end position="1017"/>
    </location>
</feature>
<evidence type="ECO:0000313" key="4">
    <source>
        <dbReference type="Proteomes" id="UP000710849"/>
    </source>
</evidence>
<dbReference type="SMART" id="SM00950">
    <property type="entry name" value="Piwi"/>
    <property type="match status" value="1"/>
</dbReference>
<dbReference type="RefSeq" id="XP_038734995.1">
    <property type="nucleotide sequence ID" value="XM_038874386.1"/>
</dbReference>
<dbReference type="InterPro" id="IPR012337">
    <property type="entry name" value="RNaseH-like_sf"/>
</dbReference>
<keyword evidence="4" id="KW-1185">Reference proteome</keyword>
<feature type="region of interest" description="Disordered" evidence="1">
    <location>
        <begin position="93"/>
        <end position="142"/>
    </location>
</feature>
<accession>A0A9P5IR57</accession>
<dbReference type="PANTHER" id="PTHR22891">
    <property type="entry name" value="EUKARYOTIC TRANSLATION INITIATION FACTOR 2C"/>
    <property type="match status" value="1"/>
</dbReference>
<dbReference type="Pfam" id="PF02171">
    <property type="entry name" value="Piwi"/>
    <property type="match status" value="1"/>
</dbReference>
<protein>
    <recommendedName>
        <fullName evidence="2">Piwi domain-containing protein</fullName>
    </recommendedName>
</protein>
<dbReference type="Gene3D" id="3.30.420.10">
    <property type="entry name" value="Ribonuclease H-like superfamily/Ribonuclease H"/>
    <property type="match status" value="1"/>
</dbReference>
<reference evidence="3 4" key="1">
    <citation type="journal article" date="2020" name="Genome Biol. Evol.">
        <title>Comparative genomics of Sclerotiniaceae.</title>
        <authorList>
            <person name="Valero Jimenez C.A."/>
            <person name="Steentjes M."/>
            <person name="Scholten O.E."/>
            <person name="Van Kan J.A.L."/>
        </authorList>
    </citation>
    <scope>NUCLEOTIDE SEQUENCE [LARGE SCALE GENOMIC DNA]</scope>
    <source>
        <strain evidence="3 4">MUCL 94</strain>
    </source>
</reference>
<dbReference type="SMART" id="SM01163">
    <property type="entry name" value="DUF1785"/>
    <property type="match status" value="1"/>
</dbReference>
<evidence type="ECO:0000313" key="3">
    <source>
        <dbReference type="EMBL" id="KAF7948463.1"/>
    </source>
</evidence>
<evidence type="ECO:0000259" key="2">
    <source>
        <dbReference type="PROSITE" id="PS50822"/>
    </source>
</evidence>
<dbReference type="GO" id="GO:0003676">
    <property type="term" value="F:nucleic acid binding"/>
    <property type="evidence" value="ECO:0007669"/>
    <property type="project" value="InterPro"/>
</dbReference>
<dbReference type="Gene3D" id="3.40.50.2300">
    <property type="match status" value="1"/>
</dbReference>
<dbReference type="SUPFAM" id="SSF101690">
    <property type="entry name" value="PAZ domain"/>
    <property type="match status" value="1"/>
</dbReference>
<dbReference type="PROSITE" id="PS50822">
    <property type="entry name" value="PIWI"/>
    <property type="match status" value="1"/>
</dbReference>
<dbReference type="SUPFAM" id="SSF53098">
    <property type="entry name" value="Ribonuclease H-like"/>
    <property type="match status" value="1"/>
</dbReference>
<dbReference type="InterPro" id="IPR014811">
    <property type="entry name" value="ArgoL1"/>
</dbReference>
<name>A0A9P5IR57_9HELO</name>
<comment type="caution">
    <text evidence="3">The sequence shown here is derived from an EMBL/GenBank/DDBJ whole genome shotgun (WGS) entry which is preliminary data.</text>
</comment>
<dbReference type="GeneID" id="62147463"/>
<organism evidence="3 4">
    <name type="scientific">Botrytis byssoidea</name>
    <dbReference type="NCBI Taxonomy" id="139641"/>
    <lineage>
        <taxon>Eukaryota</taxon>
        <taxon>Fungi</taxon>
        <taxon>Dikarya</taxon>
        <taxon>Ascomycota</taxon>
        <taxon>Pezizomycotina</taxon>
        <taxon>Leotiomycetes</taxon>
        <taxon>Helotiales</taxon>
        <taxon>Sclerotiniaceae</taxon>
        <taxon>Botrytis</taxon>
    </lineage>
</organism>
<dbReference type="EMBL" id="RCSW01000006">
    <property type="protein sequence ID" value="KAF7948463.1"/>
    <property type="molecule type" value="Genomic_DNA"/>
</dbReference>
<dbReference type="InterPro" id="IPR003165">
    <property type="entry name" value="Piwi"/>
</dbReference>
<dbReference type="Proteomes" id="UP000710849">
    <property type="component" value="Unassembled WGS sequence"/>
</dbReference>
<evidence type="ECO:0000256" key="1">
    <source>
        <dbReference type="SAM" id="MobiDB-lite"/>
    </source>
</evidence>
<dbReference type="AlphaFoldDB" id="A0A9P5IR57"/>
<gene>
    <name evidence="3" type="ORF">EAE97_003874</name>
</gene>